<proteinExistence type="inferred from homology"/>
<evidence type="ECO:0000256" key="1">
    <source>
        <dbReference type="ARBA" id="ARBA00006739"/>
    </source>
</evidence>
<keyword evidence="2" id="KW-0328">Glycosyltransferase</keyword>
<sequence>MATTFNIIFYVLTFLAVYVQVFLLVTFLENRKTIKNRKGKVVLARYPTVTVTVPCFNEERTIYKTVRSLLDLNYPKEKLKIFLVDDGSTDGTLNIIQKFAKYSNVKVFHKENGGKHTALNLGLENCDTEFSGCLDADSYVDSDSLVRIMSYFERDESTMAVAPSIEVSNPKNIIEYAQKAEYYMSIYVKKMLGLINAIHVTPGPLTIFRRKVFEELGPYRSAHNTEDMEIAYRMQKNHMKIEQCHDAFVYTNTPSSVRRLYQQRLRWIYGFINNTIDYRGVLFQKKYGNFSLFTVPAGIVSIIAASYLFSRIAIRLWNFVEGKIVELRTVGFEFSSPFYNFDPFFINTKSVLFVILILYSLVIVSIVLGHKIAEKKVFPLHILYFFSIYSVVAPFWLFSSIYNTIVAKRPSWR</sequence>
<evidence type="ECO:0000256" key="4">
    <source>
        <dbReference type="SAM" id="Phobius"/>
    </source>
</evidence>
<comment type="caution">
    <text evidence="6">The sequence shown here is derived from an EMBL/GenBank/DDBJ whole genome shotgun (WGS) entry which is preliminary data.</text>
</comment>
<evidence type="ECO:0000256" key="3">
    <source>
        <dbReference type="ARBA" id="ARBA00022679"/>
    </source>
</evidence>
<dbReference type="PANTHER" id="PTHR43630:SF1">
    <property type="entry name" value="POLY-BETA-1,6-N-ACETYL-D-GLUCOSAMINE SYNTHASE"/>
    <property type="match status" value="1"/>
</dbReference>
<comment type="similarity">
    <text evidence="1">Belongs to the glycosyltransferase 2 family.</text>
</comment>
<dbReference type="PANTHER" id="PTHR43630">
    <property type="entry name" value="POLY-BETA-1,6-N-ACETYL-D-GLUCOSAMINE SYNTHASE"/>
    <property type="match status" value="1"/>
</dbReference>
<evidence type="ECO:0000256" key="2">
    <source>
        <dbReference type="ARBA" id="ARBA00022676"/>
    </source>
</evidence>
<keyword evidence="4" id="KW-0472">Membrane</keyword>
<dbReference type="InterPro" id="IPR029044">
    <property type="entry name" value="Nucleotide-diphossugar_trans"/>
</dbReference>
<accession>A0A1F6V286</accession>
<keyword evidence="4" id="KW-0812">Transmembrane</keyword>
<name>A0A1F6V286_9BACT</name>
<feature type="transmembrane region" description="Helical" evidence="4">
    <location>
        <begin position="382"/>
        <end position="405"/>
    </location>
</feature>
<dbReference type="Gene3D" id="3.90.550.10">
    <property type="entry name" value="Spore Coat Polysaccharide Biosynthesis Protein SpsA, Chain A"/>
    <property type="match status" value="1"/>
</dbReference>
<dbReference type="EMBL" id="MFTO01000013">
    <property type="protein sequence ID" value="OGI63725.1"/>
    <property type="molecule type" value="Genomic_DNA"/>
</dbReference>
<keyword evidence="3" id="KW-0808">Transferase</keyword>
<feature type="transmembrane region" description="Helical" evidence="4">
    <location>
        <begin position="351"/>
        <end position="370"/>
    </location>
</feature>
<dbReference type="GO" id="GO:0016757">
    <property type="term" value="F:glycosyltransferase activity"/>
    <property type="evidence" value="ECO:0007669"/>
    <property type="project" value="UniProtKB-KW"/>
</dbReference>
<dbReference type="InterPro" id="IPR001173">
    <property type="entry name" value="Glyco_trans_2-like"/>
</dbReference>
<protein>
    <recommendedName>
        <fullName evidence="5">Glycosyltransferase 2-like domain-containing protein</fullName>
    </recommendedName>
</protein>
<reference evidence="6 7" key="1">
    <citation type="journal article" date="2016" name="Nat. Commun.">
        <title>Thousands of microbial genomes shed light on interconnected biogeochemical processes in an aquifer system.</title>
        <authorList>
            <person name="Anantharaman K."/>
            <person name="Brown C.T."/>
            <person name="Hug L.A."/>
            <person name="Sharon I."/>
            <person name="Castelle C.J."/>
            <person name="Probst A.J."/>
            <person name="Thomas B.C."/>
            <person name="Singh A."/>
            <person name="Wilkins M.J."/>
            <person name="Karaoz U."/>
            <person name="Brodie E.L."/>
            <person name="Williams K.H."/>
            <person name="Hubbard S.S."/>
            <person name="Banfield J.F."/>
        </authorList>
    </citation>
    <scope>NUCLEOTIDE SEQUENCE [LARGE SCALE GENOMIC DNA]</scope>
</reference>
<keyword evidence="4" id="KW-1133">Transmembrane helix</keyword>
<dbReference type="SUPFAM" id="SSF53448">
    <property type="entry name" value="Nucleotide-diphospho-sugar transferases"/>
    <property type="match status" value="1"/>
</dbReference>
<organism evidence="6 7">
    <name type="scientific">Candidatus Nomurabacteria bacterium RIFCSPHIGHO2_01_FULL_40_20</name>
    <dbReference type="NCBI Taxonomy" id="1801738"/>
    <lineage>
        <taxon>Bacteria</taxon>
        <taxon>Candidatus Nomuraibacteriota</taxon>
    </lineage>
</organism>
<gene>
    <name evidence="6" type="ORF">A2733_02020</name>
</gene>
<feature type="transmembrane region" description="Helical" evidence="4">
    <location>
        <begin position="6"/>
        <end position="28"/>
    </location>
</feature>
<evidence type="ECO:0000313" key="7">
    <source>
        <dbReference type="Proteomes" id="UP000178985"/>
    </source>
</evidence>
<feature type="transmembrane region" description="Helical" evidence="4">
    <location>
        <begin position="287"/>
        <end position="309"/>
    </location>
</feature>
<dbReference type="AlphaFoldDB" id="A0A1F6V286"/>
<feature type="domain" description="Glycosyltransferase 2-like" evidence="5">
    <location>
        <begin position="50"/>
        <end position="217"/>
    </location>
</feature>
<dbReference type="CDD" id="cd06423">
    <property type="entry name" value="CESA_like"/>
    <property type="match status" value="1"/>
</dbReference>
<dbReference type="Pfam" id="PF00535">
    <property type="entry name" value="Glycos_transf_2"/>
    <property type="match status" value="1"/>
</dbReference>
<evidence type="ECO:0000259" key="5">
    <source>
        <dbReference type="Pfam" id="PF00535"/>
    </source>
</evidence>
<dbReference type="Proteomes" id="UP000178985">
    <property type="component" value="Unassembled WGS sequence"/>
</dbReference>
<evidence type="ECO:0000313" key="6">
    <source>
        <dbReference type="EMBL" id="OGI63725.1"/>
    </source>
</evidence>